<evidence type="ECO:0000313" key="1">
    <source>
        <dbReference type="EMBL" id="KAK6804791.1"/>
    </source>
</evidence>
<protein>
    <submittedName>
        <fullName evidence="1">Uncharacterized protein</fullName>
    </submittedName>
</protein>
<name>A0AAN8UFK6_SOLBU</name>
<dbReference type="AlphaFoldDB" id="A0AAN8UFK6"/>
<dbReference type="EMBL" id="JBANQN010000001">
    <property type="protein sequence ID" value="KAK6804791.1"/>
    <property type="molecule type" value="Genomic_DNA"/>
</dbReference>
<comment type="caution">
    <text evidence="1">The sequence shown here is derived from an EMBL/GenBank/DDBJ whole genome shotgun (WGS) entry which is preliminary data.</text>
</comment>
<reference evidence="1 2" key="1">
    <citation type="submission" date="2024-02" db="EMBL/GenBank/DDBJ databases">
        <title>de novo genome assembly of Solanum bulbocastanum strain 11H21.</title>
        <authorList>
            <person name="Hosaka A.J."/>
        </authorList>
    </citation>
    <scope>NUCLEOTIDE SEQUENCE [LARGE SCALE GENOMIC DNA]</scope>
    <source>
        <tissue evidence="1">Young leaves</tissue>
    </source>
</reference>
<proteinExistence type="predicted"/>
<keyword evidence="2" id="KW-1185">Reference proteome</keyword>
<sequence length="37" mass="4491">MLCYGEKSLMAKVYICIYHHRISTNLFNFSTQKRRTH</sequence>
<organism evidence="1 2">
    <name type="scientific">Solanum bulbocastanum</name>
    <name type="common">Wild potato</name>
    <dbReference type="NCBI Taxonomy" id="147425"/>
    <lineage>
        <taxon>Eukaryota</taxon>
        <taxon>Viridiplantae</taxon>
        <taxon>Streptophyta</taxon>
        <taxon>Embryophyta</taxon>
        <taxon>Tracheophyta</taxon>
        <taxon>Spermatophyta</taxon>
        <taxon>Magnoliopsida</taxon>
        <taxon>eudicotyledons</taxon>
        <taxon>Gunneridae</taxon>
        <taxon>Pentapetalae</taxon>
        <taxon>asterids</taxon>
        <taxon>lamiids</taxon>
        <taxon>Solanales</taxon>
        <taxon>Solanaceae</taxon>
        <taxon>Solanoideae</taxon>
        <taxon>Solaneae</taxon>
        <taxon>Solanum</taxon>
    </lineage>
</organism>
<evidence type="ECO:0000313" key="2">
    <source>
        <dbReference type="Proteomes" id="UP001371456"/>
    </source>
</evidence>
<accession>A0AAN8UFK6</accession>
<gene>
    <name evidence="1" type="ORF">RDI58_002575</name>
</gene>
<dbReference type="Proteomes" id="UP001371456">
    <property type="component" value="Unassembled WGS sequence"/>
</dbReference>